<gene>
    <name evidence="2" type="ORF">OUY22_29525</name>
</gene>
<dbReference type="Pfam" id="PF12840">
    <property type="entry name" value="HTH_20"/>
    <property type="match status" value="1"/>
</dbReference>
<name>A0ABT4SK41_9ACTN</name>
<proteinExistence type="predicted"/>
<dbReference type="SMART" id="SM00418">
    <property type="entry name" value="HTH_ARSR"/>
    <property type="match status" value="1"/>
</dbReference>
<dbReference type="Gene3D" id="1.10.10.10">
    <property type="entry name" value="Winged helix-like DNA-binding domain superfamily/Winged helix DNA-binding domain"/>
    <property type="match status" value="1"/>
</dbReference>
<evidence type="ECO:0000313" key="3">
    <source>
        <dbReference type="Proteomes" id="UP001144036"/>
    </source>
</evidence>
<sequence>MDRKSYSARTLDPGALKSFAHPLRLRLYELLEERGPATATQLAGLVGENTGATSYHLRELARHRMIEVVPGMGRGKEKYWRVTPGGFSYGDADPDPEAARALEFLLDDLVRQRGAELSRWREEERDTPQEWVRASGLGRRALRLTPEETTAMRDAVFAVLEDYRALSDSRLPASAADPGFGHVVVHFDVFPVRADRDPEP</sequence>
<keyword evidence="3" id="KW-1185">Reference proteome</keyword>
<protein>
    <submittedName>
        <fullName evidence="2">Helix-turn-helix domain-containing protein</fullName>
    </submittedName>
</protein>
<dbReference type="InterPro" id="IPR011991">
    <property type="entry name" value="ArsR-like_HTH"/>
</dbReference>
<dbReference type="CDD" id="cd00090">
    <property type="entry name" value="HTH_ARSR"/>
    <property type="match status" value="1"/>
</dbReference>
<accession>A0ABT4SK41</accession>
<evidence type="ECO:0000259" key="1">
    <source>
        <dbReference type="SMART" id="SM00418"/>
    </source>
</evidence>
<dbReference type="InterPro" id="IPR036388">
    <property type="entry name" value="WH-like_DNA-bd_sf"/>
</dbReference>
<organism evidence="2 3">
    <name type="scientific">Nonomuraea corallina</name>
    <dbReference type="NCBI Taxonomy" id="2989783"/>
    <lineage>
        <taxon>Bacteria</taxon>
        <taxon>Bacillati</taxon>
        <taxon>Actinomycetota</taxon>
        <taxon>Actinomycetes</taxon>
        <taxon>Streptosporangiales</taxon>
        <taxon>Streptosporangiaceae</taxon>
        <taxon>Nonomuraea</taxon>
    </lineage>
</organism>
<dbReference type="Proteomes" id="UP001144036">
    <property type="component" value="Unassembled WGS sequence"/>
</dbReference>
<dbReference type="RefSeq" id="WP_270158468.1">
    <property type="nucleotide sequence ID" value="NZ_JAPNNL010000164.1"/>
</dbReference>
<dbReference type="EMBL" id="JAPNNL010000164">
    <property type="protein sequence ID" value="MDA0637567.1"/>
    <property type="molecule type" value="Genomic_DNA"/>
</dbReference>
<dbReference type="InterPro" id="IPR036390">
    <property type="entry name" value="WH_DNA-bd_sf"/>
</dbReference>
<dbReference type="InterPro" id="IPR001845">
    <property type="entry name" value="HTH_ArsR_DNA-bd_dom"/>
</dbReference>
<comment type="caution">
    <text evidence="2">The sequence shown here is derived from an EMBL/GenBank/DDBJ whole genome shotgun (WGS) entry which is preliminary data.</text>
</comment>
<dbReference type="SUPFAM" id="SSF46785">
    <property type="entry name" value="Winged helix' DNA-binding domain"/>
    <property type="match status" value="1"/>
</dbReference>
<feature type="domain" description="HTH arsR-type" evidence="1">
    <location>
        <begin position="14"/>
        <end position="107"/>
    </location>
</feature>
<evidence type="ECO:0000313" key="2">
    <source>
        <dbReference type="EMBL" id="MDA0637567.1"/>
    </source>
</evidence>
<reference evidence="2" key="1">
    <citation type="submission" date="2022-11" db="EMBL/GenBank/DDBJ databases">
        <title>Nonomuraea corallina sp. nov., a new species of the genus Nonomuraea isolated from sea side sediment in Thai sea.</title>
        <authorList>
            <person name="Ngamcharungchit C."/>
            <person name="Matsumoto A."/>
            <person name="Suriyachadkun C."/>
            <person name="Panbangred W."/>
            <person name="Inahashi Y."/>
            <person name="Intra B."/>
        </authorList>
    </citation>
    <scope>NUCLEOTIDE SEQUENCE</scope>
    <source>
        <strain evidence="2">MCN248</strain>
    </source>
</reference>